<dbReference type="EMBL" id="CP111020">
    <property type="protein sequence ID" value="WAR14710.1"/>
    <property type="molecule type" value="Genomic_DNA"/>
</dbReference>
<name>A0ABY7EZA0_MYAAR</name>
<protein>
    <submittedName>
        <fullName evidence="2">Uncharacterized protein</fullName>
    </submittedName>
</protein>
<gene>
    <name evidence="2" type="ORF">MAR_004815</name>
</gene>
<organism evidence="2 3">
    <name type="scientific">Mya arenaria</name>
    <name type="common">Soft-shell clam</name>
    <dbReference type="NCBI Taxonomy" id="6604"/>
    <lineage>
        <taxon>Eukaryota</taxon>
        <taxon>Metazoa</taxon>
        <taxon>Spiralia</taxon>
        <taxon>Lophotrochozoa</taxon>
        <taxon>Mollusca</taxon>
        <taxon>Bivalvia</taxon>
        <taxon>Autobranchia</taxon>
        <taxon>Heteroconchia</taxon>
        <taxon>Euheterodonta</taxon>
        <taxon>Imparidentia</taxon>
        <taxon>Neoheterodontei</taxon>
        <taxon>Myida</taxon>
        <taxon>Myoidea</taxon>
        <taxon>Myidae</taxon>
        <taxon>Mya</taxon>
    </lineage>
</organism>
<evidence type="ECO:0000313" key="2">
    <source>
        <dbReference type="EMBL" id="WAR14710.1"/>
    </source>
</evidence>
<dbReference type="Proteomes" id="UP001164746">
    <property type="component" value="Chromosome 9"/>
</dbReference>
<reference evidence="2" key="1">
    <citation type="submission" date="2022-11" db="EMBL/GenBank/DDBJ databases">
        <title>Centuries of genome instability and evolution in soft-shell clam transmissible cancer (bioRxiv).</title>
        <authorList>
            <person name="Hart S.F.M."/>
            <person name="Yonemitsu M.A."/>
            <person name="Giersch R.M."/>
            <person name="Beal B.F."/>
            <person name="Arriagada G."/>
            <person name="Davis B.W."/>
            <person name="Ostrander E.A."/>
            <person name="Goff S.P."/>
            <person name="Metzger M.J."/>
        </authorList>
    </citation>
    <scope>NUCLEOTIDE SEQUENCE</scope>
    <source>
        <strain evidence="2">MELC-2E11</strain>
        <tissue evidence="2">Siphon/mantle</tissue>
    </source>
</reference>
<proteinExistence type="predicted"/>
<feature type="region of interest" description="Disordered" evidence="1">
    <location>
        <begin position="1"/>
        <end position="34"/>
    </location>
</feature>
<feature type="compositionally biased region" description="Basic and acidic residues" evidence="1">
    <location>
        <begin position="24"/>
        <end position="34"/>
    </location>
</feature>
<evidence type="ECO:0000313" key="3">
    <source>
        <dbReference type="Proteomes" id="UP001164746"/>
    </source>
</evidence>
<evidence type="ECO:0000256" key="1">
    <source>
        <dbReference type="SAM" id="MobiDB-lite"/>
    </source>
</evidence>
<keyword evidence="3" id="KW-1185">Reference proteome</keyword>
<sequence>MREELDGLFKSNGAFPDIEMPSGFEKKRPRGDQDGIKRNLTAIVPHSYGEHGGCDQKWCRAGDANYRHSSLPCGKNLTDQAVREDIEKVIDPYTSAKMTEKLATLSTTNPNENINMMISRKAPKGSHYTESESFDIRVSAAVAQENEGHAYILKVNDAHSLSPGHITTKRCHELDKKRQFNATQHSTVKQKRRRIELKSRAQPAVFEAQHLPSI</sequence>
<accession>A0ABY7EZA0</accession>